<proteinExistence type="predicted"/>
<keyword evidence="1" id="KW-0175">Coiled coil</keyword>
<sequence length="109" mass="12578">MSRGVCGGWGGSIPIPLYHIHIIIQHICSHRLVVSLLFLNLESASMNKNDKTNKLKMEEEKALHEKEELAKLAKDGLLDPKNERTYERPFQIWCRQVILGYQIRLFSSC</sequence>
<keyword evidence="3" id="KW-1185">Reference proteome</keyword>
<name>A0ABD2RJ56_9SOLN</name>
<feature type="coiled-coil region" evidence="1">
    <location>
        <begin position="41"/>
        <end position="75"/>
    </location>
</feature>
<protein>
    <submittedName>
        <fullName evidence="2">Uncharacterized protein</fullName>
    </submittedName>
</protein>
<accession>A0ABD2RJ56</accession>
<evidence type="ECO:0000313" key="2">
    <source>
        <dbReference type="EMBL" id="KAL3331862.1"/>
    </source>
</evidence>
<reference evidence="2 3" key="1">
    <citation type="submission" date="2024-05" db="EMBL/GenBank/DDBJ databases">
        <title>De novo assembly of an allotetraploid wild potato.</title>
        <authorList>
            <person name="Hosaka A.J."/>
        </authorList>
    </citation>
    <scope>NUCLEOTIDE SEQUENCE [LARGE SCALE GENOMIC DNA]</scope>
    <source>
        <tissue evidence="2">Young leaves</tissue>
    </source>
</reference>
<comment type="caution">
    <text evidence="2">The sequence shown here is derived from an EMBL/GenBank/DDBJ whole genome shotgun (WGS) entry which is preliminary data.</text>
</comment>
<organism evidence="2 3">
    <name type="scientific">Solanum stoloniferum</name>
    <dbReference type="NCBI Taxonomy" id="62892"/>
    <lineage>
        <taxon>Eukaryota</taxon>
        <taxon>Viridiplantae</taxon>
        <taxon>Streptophyta</taxon>
        <taxon>Embryophyta</taxon>
        <taxon>Tracheophyta</taxon>
        <taxon>Spermatophyta</taxon>
        <taxon>Magnoliopsida</taxon>
        <taxon>eudicotyledons</taxon>
        <taxon>Gunneridae</taxon>
        <taxon>Pentapetalae</taxon>
        <taxon>asterids</taxon>
        <taxon>lamiids</taxon>
        <taxon>Solanales</taxon>
        <taxon>Solanaceae</taxon>
        <taxon>Solanoideae</taxon>
        <taxon>Solaneae</taxon>
        <taxon>Solanum</taxon>
    </lineage>
</organism>
<dbReference type="EMBL" id="JBJKTR010000019">
    <property type="protein sequence ID" value="KAL3331862.1"/>
    <property type="molecule type" value="Genomic_DNA"/>
</dbReference>
<evidence type="ECO:0000313" key="3">
    <source>
        <dbReference type="Proteomes" id="UP001627284"/>
    </source>
</evidence>
<dbReference type="Proteomes" id="UP001627284">
    <property type="component" value="Unassembled WGS sequence"/>
</dbReference>
<gene>
    <name evidence="2" type="ORF">AABB24_032468</name>
</gene>
<dbReference type="AlphaFoldDB" id="A0ABD2RJ56"/>
<evidence type="ECO:0000256" key="1">
    <source>
        <dbReference type="SAM" id="Coils"/>
    </source>
</evidence>